<dbReference type="GO" id="GO:0007018">
    <property type="term" value="P:microtubule-based movement"/>
    <property type="evidence" value="ECO:0007669"/>
    <property type="project" value="InterPro"/>
</dbReference>
<keyword evidence="3" id="KW-1185">Reference proteome</keyword>
<dbReference type="Proteomes" id="UP001054945">
    <property type="component" value="Unassembled WGS sequence"/>
</dbReference>
<name>A0AAV4V8E0_CAEEX</name>
<evidence type="ECO:0000313" key="2">
    <source>
        <dbReference type="EMBL" id="GIY65790.1"/>
    </source>
</evidence>
<dbReference type="PANTHER" id="PTHR45703:SF8">
    <property type="entry name" value="DYNEINS HEAVY CHAIN"/>
    <property type="match status" value="1"/>
</dbReference>
<dbReference type="GO" id="GO:0030286">
    <property type="term" value="C:dynein complex"/>
    <property type="evidence" value="ECO:0007669"/>
    <property type="project" value="InterPro"/>
</dbReference>
<dbReference type="AlphaFoldDB" id="A0AAV4V8E0"/>
<protein>
    <submittedName>
        <fullName evidence="2">Dynein beta chain, ciliary</fullName>
    </submittedName>
</protein>
<dbReference type="GO" id="GO:0051959">
    <property type="term" value="F:dynein light intermediate chain binding"/>
    <property type="evidence" value="ECO:0007669"/>
    <property type="project" value="InterPro"/>
</dbReference>
<dbReference type="Gene3D" id="3.40.50.300">
    <property type="entry name" value="P-loop containing nucleotide triphosphate hydrolases"/>
    <property type="match status" value="1"/>
</dbReference>
<dbReference type="EMBL" id="BPLR01014027">
    <property type="protein sequence ID" value="GIY65790.1"/>
    <property type="molecule type" value="Genomic_DNA"/>
</dbReference>
<organism evidence="2 3">
    <name type="scientific">Caerostris extrusa</name>
    <name type="common">Bark spider</name>
    <name type="synonym">Caerostris bankana</name>
    <dbReference type="NCBI Taxonomy" id="172846"/>
    <lineage>
        <taxon>Eukaryota</taxon>
        <taxon>Metazoa</taxon>
        <taxon>Ecdysozoa</taxon>
        <taxon>Arthropoda</taxon>
        <taxon>Chelicerata</taxon>
        <taxon>Arachnida</taxon>
        <taxon>Araneae</taxon>
        <taxon>Araneomorphae</taxon>
        <taxon>Entelegynae</taxon>
        <taxon>Araneoidea</taxon>
        <taxon>Araneidae</taxon>
        <taxon>Caerostris</taxon>
    </lineage>
</organism>
<dbReference type="InterPro" id="IPR026983">
    <property type="entry name" value="DHC"/>
</dbReference>
<feature type="region of interest" description="Disordered" evidence="1">
    <location>
        <begin position="59"/>
        <end position="79"/>
    </location>
</feature>
<comment type="caution">
    <text evidence="2">The sequence shown here is derived from an EMBL/GenBank/DDBJ whole genome shotgun (WGS) entry which is preliminary data.</text>
</comment>
<dbReference type="GO" id="GO:0045505">
    <property type="term" value="F:dynein intermediate chain binding"/>
    <property type="evidence" value="ECO:0007669"/>
    <property type="project" value="InterPro"/>
</dbReference>
<sequence>MDLLISKGHPIMLVGSSGCGKTSVIRSTLDALDQESTYLIVNVPFNFYTSSATVQRHGAAPREEVGKNFGPPGRRRSSTSSMISTYLRWICTGHVNLIPSFGSIWTTATGTIATS</sequence>
<reference evidence="2 3" key="1">
    <citation type="submission" date="2021-06" db="EMBL/GenBank/DDBJ databases">
        <title>Caerostris extrusa draft genome.</title>
        <authorList>
            <person name="Kono N."/>
            <person name="Arakawa K."/>
        </authorList>
    </citation>
    <scope>NUCLEOTIDE SEQUENCE [LARGE SCALE GENOMIC DNA]</scope>
</reference>
<evidence type="ECO:0000256" key="1">
    <source>
        <dbReference type="SAM" id="MobiDB-lite"/>
    </source>
</evidence>
<proteinExistence type="predicted"/>
<evidence type="ECO:0000313" key="3">
    <source>
        <dbReference type="Proteomes" id="UP001054945"/>
    </source>
</evidence>
<dbReference type="InterPro" id="IPR027417">
    <property type="entry name" value="P-loop_NTPase"/>
</dbReference>
<dbReference type="Pfam" id="PF12775">
    <property type="entry name" value="AAA_7"/>
    <property type="match status" value="1"/>
</dbReference>
<dbReference type="PROSITE" id="PS51257">
    <property type="entry name" value="PROKAR_LIPOPROTEIN"/>
    <property type="match status" value="1"/>
</dbReference>
<dbReference type="SUPFAM" id="SSF52540">
    <property type="entry name" value="P-loop containing nucleoside triphosphate hydrolases"/>
    <property type="match status" value="1"/>
</dbReference>
<accession>A0AAV4V8E0</accession>
<dbReference type="PANTHER" id="PTHR45703">
    <property type="entry name" value="DYNEIN HEAVY CHAIN"/>
    <property type="match status" value="1"/>
</dbReference>
<gene>
    <name evidence="2" type="primary">DYHC_1</name>
    <name evidence="2" type="ORF">CEXT_440431</name>
</gene>